<evidence type="ECO:0000313" key="3">
    <source>
        <dbReference type="Proteomes" id="UP000070700"/>
    </source>
</evidence>
<dbReference type="EMBL" id="KQ947413">
    <property type="protein sequence ID" value="KUJ17986.1"/>
    <property type="molecule type" value="Genomic_DNA"/>
</dbReference>
<feature type="chain" id="PRO_5008268087" evidence="1">
    <location>
        <begin position="19"/>
        <end position="150"/>
    </location>
</feature>
<evidence type="ECO:0000256" key="1">
    <source>
        <dbReference type="SAM" id="SignalP"/>
    </source>
</evidence>
<dbReference type="AlphaFoldDB" id="A0A194XCV9"/>
<gene>
    <name evidence="2" type="ORF">LY89DRAFT_732688</name>
</gene>
<keyword evidence="3" id="KW-1185">Reference proteome</keyword>
<accession>A0A194XCV9</accession>
<organism evidence="2 3">
    <name type="scientific">Mollisia scopiformis</name>
    <name type="common">Conifer needle endophyte fungus</name>
    <name type="synonym">Phialocephala scopiformis</name>
    <dbReference type="NCBI Taxonomy" id="149040"/>
    <lineage>
        <taxon>Eukaryota</taxon>
        <taxon>Fungi</taxon>
        <taxon>Dikarya</taxon>
        <taxon>Ascomycota</taxon>
        <taxon>Pezizomycotina</taxon>
        <taxon>Leotiomycetes</taxon>
        <taxon>Helotiales</taxon>
        <taxon>Mollisiaceae</taxon>
        <taxon>Mollisia</taxon>
    </lineage>
</organism>
<sequence length="150" mass="16224">MKFTTLTGLFALLTTAIANPISSELTTNLAKRATEGIHLVNCGNNVYSVVVYCPNDGDCNHDPGAGNGCDHPNGGTFTWEGSQQNCKFDTGTTLTWNIESNAQSQPNFAQVGTGSNGFHNFNIFKDDKHTMFTDGNKNQCNSIYYALDVS</sequence>
<feature type="signal peptide" evidence="1">
    <location>
        <begin position="1"/>
        <end position="18"/>
    </location>
</feature>
<evidence type="ECO:0000313" key="2">
    <source>
        <dbReference type="EMBL" id="KUJ17986.1"/>
    </source>
</evidence>
<dbReference type="KEGG" id="psco:LY89DRAFT_732688"/>
<dbReference type="InParanoid" id="A0A194XCV9"/>
<dbReference type="STRING" id="149040.A0A194XCV9"/>
<reference evidence="2 3" key="1">
    <citation type="submission" date="2015-10" db="EMBL/GenBank/DDBJ databases">
        <title>Full genome of DAOMC 229536 Phialocephala scopiformis, a fungal endophyte of spruce producing the potent anti-insectan compound rugulosin.</title>
        <authorList>
            <consortium name="DOE Joint Genome Institute"/>
            <person name="Walker A.K."/>
            <person name="Frasz S.L."/>
            <person name="Seifert K.A."/>
            <person name="Miller J.D."/>
            <person name="Mondo S.J."/>
            <person name="Labutti K."/>
            <person name="Lipzen A."/>
            <person name="Dockter R."/>
            <person name="Kennedy M."/>
            <person name="Grigoriev I.V."/>
            <person name="Spatafora J.W."/>
        </authorList>
    </citation>
    <scope>NUCLEOTIDE SEQUENCE [LARGE SCALE GENOMIC DNA]</scope>
    <source>
        <strain evidence="2 3">CBS 120377</strain>
    </source>
</reference>
<dbReference type="RefSeq" id="XP_018072341.1">
    <property type="nucleotide sequence ID" value="XM_018219718.1"/>
</dbReference>
<name>A0A194XCV9_MOLSC</name>
<dbReference type="OrthoDB" id="291007at2759"/>
<dbReference type="GeneID" id="28829444"/>
<protein>
    <submittedName>
        <fullName evidence="2">Uncharacterized protein</fullName>
    </submittedName>
</protein>
<dbReference type="Proteomes" id="UP000070700">
    <property type="component" value="Unassembled WGS sequence"/>
</dbReference>
<keyword evidence="1" id="KW-0732">Signal</keyword>
<proteinExistence type="predicted"/>